<dbReference type="EMBL" id="UINC01014201">
    <property type="protein sequence ID" value="SVA60769.1"/>
    <property type="molecule type" value="Genomic_DNA"/>
</dbReference>
<dbReference type="InterPro" id="IPR004869">
    <property type="entry name" value="MMPL_dom"/>
</dbReference>
<name>A0A381X7N3_9ZZZZ</name>
<dbReference type="PANTHER" id="PTHR33406">
    <property type="entry name" value="MEMBRANE PROTEIN MJ1562-RELATED"/>
    <property type="match status" value="1"/>
</dbReference>
<evidence type="ECO:0000256" key="1">
    <source>
        <dbReference type="ARBA" id="ARBA00004651"/>
    </source>
</evidence>
<feature type="transmembrane region" description="Helical" evidence="6">
    <location>
        <begin position="377"/>
        <end position="398"/>
    </location>
</feature>
<sequence>MGSGLRFSVIDDDMMKMLPKNLDSRIAWDMVQEEFGSTEIIFIGFGKEGQTVFHPNAFAALWDISEKLDALSEVEEVMSISTATRMDNYDGFMEIDDLQPDRNLTENDIQGIKAYLDKNPNIKDRFVSKNEDYLLAMIQPFDEIGLDKFRNEVVAVVDPILKDFEIHYGGSAYITGTIPGVIRDDVQSLMKAGLLIMVVILLLNLRSVPAVAMVIMVIGFSLFAMMGFMGWVYKLTGSDRFLFTMVNTSMPIILLTIANSDGVHVVAKFFKEMRLKRDVRNAVATTMDSLLIPIFLTTVTTAAAFLTMILSPLEPLIGYGIAISAGIAWAWFLSSFMLPAVISLKKWDMDSKAISEVSAFEKLIDRLGRVVLMHPKYVFSTGLFLVMIGVLGFIKITVDVNFAHFFKPGTEIRDSMDFIDNEMTGTMDIRARVEGDMKDPNALNDMTALQDFMEENEKISLSYSIADVVKQMHRTVMDDDPAFETVPENREKVNNLFTMYSMSGDPEDFSSMVDYDYSAGLITALSRVMSTDEIFSFVGRINTYIHEDLKSDLKIDVTGMIVVFRDMVIMIVKSSALSIVFSLLVIGIIASIFFKRVLWGFLAVVPLTSAIILNFGLMGHFHISLNHITAILSSIIIGVGVDFAVHYIAQFRRLSRTVDKNKLSREVIDDVGYPIILDAGSNMGFGALLFSAFLPIQYIGGLMVFAMISTSLGTLTVLSALAELLKKRLIEGYR</sequence>
<accession>A0A381X7N3</accession>
<dbReference type="GO" id="GO:0005886">
    <property type="term" value="C:plasma membrane"/>
    <property type="evidence" value="ECO:0007669"/>
    <property type="project" value="UniProtKB-SubCell"/>
</dbReference>
<evidence type="ECO:0000256" key="4">
    <source>
        <dbReference type="ARBA" id="ARBA00022989"/>
    </source>
</evidence>
<keyword evidence="2" id="KW-1003">Cell membrane</keyword>
<gene>
    <name evidence="8" type="ORF">METZ01_LOCUS113623</name>
</gene>
<evidence type="ECO:0000256" key="2">
    <source>
        <dbReference type="ARBA" id="ARBA00022475"/>
    </source>
</evidence>
<feature type="transmembrane region" description="Helical" evidence="6">
    <location>
        <begin position="188"/>
        <end position="205"/>
    </location>
</feature>
<feature type="transmembrane region" description="Helical" evidence="6">
    <location>
        <begin position="628"/>
        <end position="649"/>
    </location>
</feature>
<feature type="transmembrane region" description="Helical" evidence="6">
    <location>
        <begin position="316"/>
        <end position="342"/>
    </location>
</feature>
<evidence type="ECO:0000313" key="8">
    <source>
        <dbReference type="EMBL" id="SVA60769.1"/>
    </source>
</evidence>
<feature type="transmembrane region" description="Helical" evidence="6">
    <location>
        <begin position="252"/>
        <end position="270"/>
    </location>
</feature>
<feature type="domain" description="SSD" evidence="7">
    <location>
        <begin position="215"/>
        <end position="344"/>
    </location>
</feature>
<evidence type="ECO:0000256" key="6">
    <source>
        <dbReference type="SAM" id="Phobius"/>
    </source>
</evidence>
<feature type="transmembrane region" description="Helical" evidence="6">
    <location>
        <begin position="670"/>
        <end position="696"/>
    </location>
</feature>
<dbReference type="PANTHER" id="PTHR33406:SF13">
    <property type="entry name" value="MEMBRANE PROTEIN YDFJ"/>
    <property type="match status" value="1"/>
</dbReference>
<feature type="transmembrane region" description="Helical" evidence="6">
    <location>
        <begin position="597"/>
        <end position="616"/>
    </location>
</feature>
<dbReference type="InterPro" id="IPR050545">
    <property type="entry name" value="Mycobact_MmpL"/>
</dbReference>
<comment type="subcellular location">
    <subcellularLocation>
        <location evidence="1">Cell membrane</location>
        <topology evidence="1">Multi-pass membrane protein</topology>
    </subcellularLocation>
</comment>
<feature type="transmembrane region" description="Helical" evidence="6">
    <location>
        <begin position="212"/>
        <end position="232"/>
    </location>
</feature>
<protein>
    <recommendedName>
        <fullName evidence="7">SSD domain-containing protein</fullName>
    </recommendedName>
</protein>
<keyword evidence="4 6" id="KW-1133">Transmembrane helix</keyword>
<evidence type="ECO:0000256" key="3">
    <source>
        <dbReference type="ARBA" id="ARBA00022692"/>
    </source>
</evidence>
<keyword evidence="5 6" id="KW-0472">Membrane</keyword>
<organism evidence="8">
    <name type="scientific">marine metagenome</name>
    <dbReference type="NCBI Taxonomy" id="408172"/>
    <lineage>
        <taxon>unclassified sequences</taxon>
        <taxon>metagenomes</taxon>
        <taxon>ecological metagenomes</taxon>
    </lineage>
</organism>
<dbReference type="Gene3D" id="1.20.1640.10">
    <property type="entry name" value="Multidrug efflux transporter AcrB transmembrane domain"/>
    <property type="match status" value="2"/>
</dbReference>
<dbReference type="PROSITE" id="PS50156">
    <property type="entry name" value="SSD"/>
    <property type="match status" value="1"/>
</dbReference>
<dbReference type="AlphaFoldDB" id="A0A381X7N3"/>
<feature type="transmembrane region" description="Helical" evidence="6">
    <location>
        <begin position="567"/>
        <end position="590"/>
    </location>
</feature>
<evidence type="ECO:0000259" key="7">
    <source>
        <dbReference type="PROSITE" id="PS50156"/>
    </source>
</evidence>
<proteinExistence type="predicted"/>
<keyword evidence="3 6" id="KW-0812">Transmembrane</keyword>
<dbReference type="Pfam" id="PF03176">
    <property type="entry name" value="MMPL"/>
    <property type="match status" value="2"/>
</dbReference>
<feature type="transmembrane region" description="Helical" evidence="6">
    <location>
        <begin position="702"/>
        <end position="725"/>
    </location>
</feature>
<dbReference type="SUPFAM" id="SSF82866">
    <property type="entry name" value="Multidrug efflux transporter AcrB transmembrane domain"/>
    <property type="match status" value="2"/>
</dbReference>
<dbReference type="InterPro" id="IPR000731">
    <property type="entry name" value="SSD"/>
</dbReference>
<evidence type="ECO:0000256" key="5">
    <source>
        <dbReference type="ARBA" id="ARBA00023136"/>
    </source>
</evidence>
<reference evidence="8" key="1">
    <citation type="submission" date="2018-05" db="EMBL/GenBank/DDBJ databases">
        <authorList>
            <person name="Lanie J.A."/>
            <person name="Ng W.-L."/>
            <person name="Kazmierczak K.M."/>
            <person name="Andrzejewski T.M."/>
            <person name="Davidsen T.M."/>
            <person name="Wayne K.J."/>
            <person name="Tettelin H."/>
            <person name="Glass J.I."/>
            <person name="Rusch D."/>
            <person name="Podicherti R."/>
            <person name="Tsui H.-C.T."/>
            <person name="Winkler M.E."/>
        </authorList>
    </citation>
    <scope>NUCLEOTIDE SEQUENCE</scope>
</reference>
<feature type="transmembrane region" description="Helical" evidence="6">
    <location>
        <begin position="290"/>
        <end position="310"/>
    </location>
</feature>